<name>A0A512DPK9_9PROT</name>
<gene>
    <name evidence="2" type="ORF">SAE02_25440</name>
</gene>
<keyword evidence="3" id="KW-1185">Reference proteome</keyword>
<dbReference type="InterPro" id="IPR002937">
    <property type="entry name" value="Amino_oxidase"/>
</dbReference>
<dbReference type="EMBL" id="BJYZ01000010">
    <property type="protein sequence ID" value="GEO38396.1"/>
    <property type="molecule type" value="Genomic_DNA"/>
</dbReference>
<proteinExistence type="predicted"/>
<dbReference type="SUPFAM" id="SSF51905">
    <property type="entry name" value="FAD/NAD(P)-binding domain"/>
    <property type="match status" value="1"/>
</dbReference>
<dbReference type="AlphaFoldDB" id="A0A512DPK9"/>
<accession>A0A512DPK9</accession>
<dbReference type="PANTHER" id="PTHR42923">
    <property type="entry name" value="PROTOPORPHYRINOGEN OXIDASE"/>
    <property type="match status" value="1"/>
</dbReference>
<dbReference type="InterPro" id="IPR050464">
    <property type="entry name" value="Zeta_carotene_desat/Oxidored"/>
</dbReference>
<dbReference type="Proteomes" id="UP000321523">
    <property type="component" value="Unassembled WGS sequence"/>
</dbReference>
<dbReference type="RefSeq" id="WP_063772230.1">
    <property type="nucleotide sequence ID" value="NZ_BJYZ01000010.1"/>
</dbReference>
<comment type="caution">
    <text evidence="2">The sequence shown here is derived from an EMBL/GenBank/DDBJ whole genome shotgun (WGS) entry which is preliminary data.</text>
</comment>
<organism evidence="2 3">
    <name type="scientific">Skermanella aerolata</name>
    <dbReference type="NCBI Taxonomy" id="393310"/>
    <lineage>
        <taxon>Bacteria</taxon>
        <taxon>Pseudomonadati</taxon>
        <taxon>Pseudomonadota</taxon>
        <taxon>Alphaproteobacteria</taxon>
        <taxon>Rhodospirillales</taxon>
        <taxon>Azospirillaceae</taxon>
        <taxon>Skermanella</taxon>
    </lineage>
</organism>
<evidence type="ECO:0000259" key="1">
    <source>
        <dbReference type="Pfam" id="PF01593"/>
    </source>
</evidence>
<evidence type="ECO:0000313" key="2">
    <source>
        <dbReference type="EMBL" id="GEO38396.1"/>
    </source>
</evidence>
<dbReference type="GO" id="GO:0016491">
    <property type="term" value="F:oxidoreductase activity"/>
    <property type="evidence" value="ECO:0007669"/>
    <property type="project" value="InterPro"/>
</dbReference>
<dbReference type="PANTHER" id="PTHR42923:SF46">
    <property type="entry name" value="AMINE OXIDASE"/>
    <property type="match status" value="1"/>
</dbReference>
<evidence type="ECO:0000313" key="3">
    <source>
        <dbReference type="Proteomes" id="UP000321523"/>
    </source>
</evidence>
<feature type="domain" description="Amine oxidase" evidence="1">
    <location>
        <begin position="13"/>
        <end position="403"/>
    </location>
</feature>
<sequence>MANVAVIGAGAMGLATAYFLLKAGHEVTVFEADGQPGGMAAHFDFDGLSIERFYHFVCKADQPLFDLMEEVGLGDAMVWRPTSMGYFFSGKLHPWGDPLSLLRFPHVSLITKLRYGLHAFISTKRSDWSKLDRIPADKWIKGWIGEEGYTKLWHKLFHLKFFEHTDNISAAWIWTRIKRVGTSRRSIFQEEMGYIRGGSETLVQRLFDELKRMGGVMHLGTPAERVELEGGRVSGVTSKLGFQRFDHVVSTVPIPYVPGMIPDLPPDLMAGYRAQQNIGVVCVLHKLAKAVTPHFWVNINDDRIEIPGIIEFSNLRDVGSDHVVYIPYYMPQSHPKFERPDQDFVDESLSYLKMINPDLTDADVKASKVGRLRYAQPMCPPGFLDGLPPVRTGVEGLQVADTSYYYPEDRGISEGIRLARIMAEAIPVEIDLGPVRRDVGTPARTAETAP</sequence>
<dbReference type="Gene3D" id="3.50.50.60">
    <property type="entry name" value="FAD/NAD(P)-binding domain"/>
    <property type="match status" value="1"/>
</dbReference>
<dbReference type="InterPro" id="IPR036188">
    <property type="entry name" value="FAD/NAD-bd_sf"/>
</dbReference>
<dbReference type="PRINTS" id="PR00419">
    <property type="entry name" value="ADXRDTASE"/>
</dbReference>
<dbReference type="OrthoDB" id="9803192at2"/>
<protein>
    <submittedName>
        <fullName evidence="2">Oxidoreductase</fullName>
    </submittedName>
</protein>
<dbReference type="NCBIfam" id="NF005560">
    <property type="entry name" value="PRK07233.1"/>
    <property type="match status" value="1"/>
</dbReference>
<dbReference type="Pfam" id="PF01593">
    <property type="entry name" value="Amino_oxidase"/>
    <property type="match status" value="1"/>
</dbReference>
<reference evidence="2 3" key="1">
    <citation type="submission" date="2019-07" db="EMBL/GenBank/DDBJ databases">
        <title>Whole genome shotgun sequence of Skermanella aerolata NBRC 106429.</title>
        <authorList>
            <person name="Hosoyama A."/>
            <person name="Uohara A."/>
            <person name="Ohji S."/>
            <person name="Ichikawa N."/>
        </authorList>
    </citation>
    <scope>NUCLEOTIDE SEQUENCE [LARGE SCALE GENOMIC DNA]</scope>
    <source>
        <strain evidence="2 3">NBRC 106429</strain>
    </source>
</reference>